<protein>
    <submittedName>
        <fullName evidence="1">Uncharacterized protein</fullName>
    </submittedName>
</protein>
<name>A0ABT8KMM9_9BACT</name>
<gene>
    <name evidence="1" type="ORF">QQ008_11370</name>
</gene>
<accession>A0ABT8KMM9</accession>
<keyword evidence="2" id="KW-1185">Reference proteome</keyword>
<sequence length="107" mass="11953">MLRKLNWQAYTNGDRNKTIEEVKAIISNNDGCIMNFNMFSDLALSLSIEIEENKIPALHSTLSEILKVSGLKENVNPDSTKDWLIFINISFSSGKGELKREVPAVPG</sequence>
<dbReference type="EMBL" id="JAUJEA010000003">
    <property type="protein sequence ID" value="MDN5201971.1"/>
    <property type="molecule type" value="Genomic_DNA"/>
</dbReference>
<comment type="caution">
    <text evidence="1">The sequence shown here is derived from an EMBL/GenBank/DDBJ whole genome shotgun (WGS) entry which is preliminary data.</text>
</comment>
<dbReference type="Proteomes" id="UP001172082">
    <property type="component" value="Unassembled WGS sequence"/>
</dbReference>
<organism evidence="1 2">
    <name type="scientific">Splendidivirga corallicola</name>
    <dbReference type="NCBI Taxonomy" id="3051826"/>
    <lineage>
        <taxon>Bacteria</taxon>
        <taxon>Pseudomonadati</taxon>
        <taxon>Bacteroidota</taxon>
        <taxon>Cytophagia</taxon>
        <taxon>Cytophagales</taxon>
        <taxon>Splendidivirgaceae</taxon>
        <taxon>Splendidivirga</taxon>
    </lineage>
</organism>
<reference evidence="1" key="1">
    <citation type="submission" date="2023-06" db="EMBL/GenBank/DDBJ databases">
        <title>Genomic of Parafulvivirga corallium.</title>
        <authorList>
            <person name="Wang G."/>
        </authorList>
    </citation>
    <scope>NUCLEOTIDE SEQUENCE</scope>
    <source>
        <strain evidence="1">BMA10</strain>
    </source>
</reference>
<evidence type="ECO:0000313" key="1">
    <source>
        <dbReference type="EMBL" id="MDN5201971.1"/>
    </source>
</evidence>
<evidence type="ECO:0000313" key="2">
    <source>
        <dbReference type="Proteomes" id="UP001172082"/>
    </source>
</evidence>
<dbReference type="RefSeq" id="WP_346751995.1">
    <property type="nucleotide sequence ID" value="NZ_JAUJEA010000003.1"/>
</dbReference>
<proteinExistence type="predicted"/>